<dbReference type="EMBL" id="CP048000">
    <property type="protein sequence ID" value="QHQ61588.1"/>
    <property type="molecule type" value="Genomic_DNA"/>
</dbReference>
<protein>
    <submittedName>
        <fullName evidence="1">Uncharacterized protein</fullName>
    </submittedName>
</protein>
<sequence length="105" mass="12539">MILIFITLTPLEEEFTAYKNNIPICRKCQINLNTETGDEVVRDERMLKLYYIKCIDTEAANKILDEFEERCKRKLKTRKLILKILNQRLPQIQKNFIPPALEHIF</sequence>
<keyword evidence="2" id="KW-1185">Reference proteome</keyword>
<organism evidence="1 2">
    <name type="scientific">Anaerocolumna sedimenticola</name>
    <dbReference type="NCBI Taxonomy" id="2696063"/>
    <lineage>
        <taxon>Bacteria</taxon>
        <taxon>Bacillati</taxon>
        <taxon>Bacillota</taxon>
        <taxon>Clostridia</taxon>
        <taxon>Lachnospirales</taxon>
        <taxon>Lachnospiraceae</taxon>
        <taxon>Anaerocolumna</taxon>
    </lineage>
</organism>
<dbReference type="KEGG" id="anr:Ana3638_13065"/>
<dbReference type="RefSeq" id="WP_161838413.1">
    <property type="nucleotide sequence ID" value="NZ_CP048000.1"/>
</dbReference>
<reference evidence="1 2" key="1">
    <citation type="submission" date="2020-01" db="EMBL/GenBank/DDBJ databases">
        <title>Genome analysis of Anaerocolumna sp. CBA3638.</title>
        <authorList>
            <person name="Kim J."/>
            <person name="Roh S.W."/>
        </authorList>
    </citation>
    <scope>NUCLEOTIDE SEQUENCE [LARGE SCALE GENOMIC DNA]</scope>
    <source>
        <strain evidence="1 2">CBA3638</strain>
    </source>
</reference>
<name>A0A6P1TQ96_9FIRM</name>
<evidence type="ECO:0000313" key="1">
    <source>
        <dbReference type="EMBL" id="QHQ61588.1"/>
    </source>
</evidence>
<dbReference type="Proteomes" id="UP000464314">
    <property type="component" value="Chromosome"/>
</dbReference>
<accession>A0A6P1TQ96</accession>
<evidence type="ECO:0000313" key="2">
    <source>
        <dbReference type="Proteomes" id="UP000464314"/>
    </source>
</evidence>
<dbReference type="AlphaFoldDB" id="A0A6P1TQ96"/>
<proteinExistence type="predicted"/>
<gene>
    <name evidence="1" type="ORF">Ana3638_13065</name>
</gene>